<dbReference type="Proteomes" id="UP000076858">
    <property type="component" value="Unassembled WGS sequence"/>
</dbReference>
<protein>
    <recommendedName>
        <fullName evidence="2">CxC3 like cysteine cluster domain-containing protein</fullName>
    </recommendedName>
</protein>
<name>A0A164TFP2_9CRUS</name>
<evidence type="ECO:0000313" key="3">
    <source>
        <dbReference type="EMBL" id="KZS10416.1"/>
    </source>
</evidence>
<dbReference type="Pfam" id="PF18804">
    <property type="entry name" value="CxC3"/>
    <property type="match status" value="1"/>
</dbReference>
<reference evidence="3 4" key="1">
    <citation type="submission" date="2016-03" db="EMBL/GenBank/DDBJ databases">
        <title>EvidentialGene: Evidence-directed Construction of Genes on Genomes.</title>
        <authorList>
            <person name="Gilbert D.G."/>
            <person name="Choi J.-H."/>
            <person name="Mockaitis K."/>
            <person name="Colbourne J."/>
            <person name="Pfrender M."/>
        </authorList>
    </citation>
    <scope>NUCLEOTIDE SEQUENCE [LARGE SCALE GENOMIC DNA]</scope>
    <source>
        <strain evidence="3 4">Xinb3</strain>
        <tissue evidence="3">Complete organism</tissue>
    </source>
</reference>
<keyword evidence="4" id="KW-1185">Reference proteome</keyword>
<evidence type="ECO:0000259" key="2">
    <source>
        <dbReference type="Pfam" id="PF18804"/>
    </source>
</evidence>
<accession>A0A164TFP2</accession>
<proteinExistence type="predicted"/>
<dbReference type="OrthoDB" id="6366797at2759"/>
<evidence type="ECO:0000313" key="4">
    <source>
        <dbReference type="Proteomes" id="UP000076858"/>
    </source>
</evidence>
<evidence type="ECO:0000256" key="1">
    <source>
        <dbReference type="SAM" id="MobiDB-lite"/>
    </source>
</evidence>
<comment type="caution">
    <text evidence="3">The sequence shown here is derived from an EMBL/GenBank/DDBJ whole genome shotgun (WGS) entry which is preliminary data.</text>
</comment>
<sequence>MEEDEESRSRKLVKEFLASLKKSENSRKNKERRESKRKEAGYPSKRPKCFVKLDGVKVKLTINMKKGSGYQTEAESSNFGPPVTVPDLSQDNIDDLAGCELPIDTPSESKASYQTSQTEWKSRMEGQDLKWKEKRDYIHASVRCQTCRYHLCPTCDISIHSKQVTHQRKCEVNNCLHLLQCTEFLNNEGNLITLNIPLPMFIPEQCDNCLGIRCILAVAGKSRTALINRLGRFDCFCTVFQCSRLNRVKLRITLIHVIQQLSRKI</sequence>
<feature type="domain" description="CxC3 like cysteine cluster" evidence="2">
    <location>
        <begin position="195"/>
        <end position="244"/>
    </location>
</feature>
<gene>
    <name evidence="3" type="ORF">APZ42_025124</name>
</gene>
<dbReference type="InterPro" id="IPR040564">
    <property type="entry name" value="CxC3-like"/>
</dbReference>
<dbReference type="EMBL" id="LRGB01001805">
    <property type="protein sequence ID" value="KZS10416.1"/>
    <property type="molecule type" value="Genomic_DNA"/>
</dbReference>
<dbReference type="AlphaFoldDB" id="A0A164TFP2"/>
<feature type="region of interest" description="Disordered" evidence="1">
    <location>
        <begin position="19"/>
        <end position="46"/>
    </location>
</feature>
<feature type="compositionally biased region" description="Basic and acidic residues" evidence="1">
    <location>
        <begin position="21"/>
        <end position="40"/>
    </location>
</feature>
<organism evidence="3 4">
    <name type="scientific">Daphnia magna</name>
    <dbReference type="NCBI Taxonomy" id="35525"/>
    <lineage>
        <taxon>Eukaryota</taxon>
        <taxon>Metazoa</taxon>
        <taxon>Ecdysozoa</taxon>
        <taxon>Arthropoda</taxon>
        <taxon>Crustacea</taxon>
        <taxon>Branchiopoda</taxon>
        <taxon>Diplostraca</taxon>
        <taxon>Cladocera</taxon>
        <taxon>Anomopoda</taxon>
        <taxon>Daphniidae</taxon>
        <taxon>Daphnia</taxon>
    </lineage>
</organism>